<accession>A0A2T7DSX9</accession>
<name>A0A2T7DSX9_9POAL</name>
<dbReference type="AlphaFoldDB" id="A0A2T7DSX9"/>
<gene>
    <name evidence="1" type="ORF">GQ55_5G527000</name>
</gene>
<keyword evidence="2" id="KW-1185">Reference proteome</keyword>
<reference evidence="1 2" key="1">
    <citation type="submission" date="2018-04" db="EMBL/GenBank/DDBJ databases">
        <title>WGS assembly of Panicum hallii var. hallii HAL2.</title>
        <authorList>
            <person name="Lovell J."/>
            <person name="Jenkins J."/>
            <person name="Lowry D."/>
            <person name="Mamidi S."/>
            <person name="Sreedasyam A."/>
            <person name="Weng X."/>
            <person name="Barry K."/>
            <person name="Bonette J."/>
            <person name="Campitelli B."/>
            <person name="Daum C."/>
            <person name="Gordon S."/>
            <person name="Gould B."/>
            <person name="Lipzen A."/>
            <person name="MacQueen A."/>
            <person name="Palacio-Mejia J."/>
            <person name="Plott C."/>
            <person name="Shakirov E."/>
            <person name="Shu S."/>
            <person name="Yoshinaga Y."/>
            <person name="Zane M."/>
            <person name="Rokhsar D."/>
            <person name="Grimwood J."/>
            <person name="Schmutz J."/>
            <person name="Juenger T."/>
        </authorList>
    </citation>
    <scope>NUCLEOTIDE SEQUENCE [LARGE SCALE GENOMIC DNA]</scope>
    <source>
        <strain evidence="2">cv. HAL2</strain>
    </source>
</reference>
<protein>
    <submittedName>
        <fullName evidence="1">Uncharacterized protein</fullName>
    </submittedName>
</protein>
<organism evidence="1 2">
    <name type="scientific">Panicum hallii var. hallii</name>
    <dbReference type="NCBI Taxonomy" id="1504633"/>
    <lineage>
        <taxon>Eukaryota</taxon>
        <taxon>Viridiplantae</taxon>
        <taxon>Streptophyta</taxon>
        <taxon>Embryophyta</taxon>
        <taxon>Tracheophyta</taxon>
        <taxon>Spermatophyta</taxon>
        <taxon>Magnoliopsida</taxon>
        <taxon>Liliopsida</taxon>
        <taxon>Poales</taxon>
        <taxon>Poaceae</taxon>
        <taxon>PACMAD clade</taxon>
        <taxon>Panicoideae</taxon>
        <taxon>Panicodae</taxon>
        <taxon>Paniceae</taxon>
        <taxon>Panicinae</taxon>
        <taxon>Panicum</taxon>
        <taxon>Panicum sect. Panicum</taxon>
    </lineage>
</organism>
<dbReference type="Proteomes" id="UP000244336">
    <property type="component" value="Chromosome 5"/>
</dbReference>
<dbReference type="Gramene" id="PUZ58672">
    <property type="protein sequence ID" value="PUZ58672"/>
    <property type="gene ID" value="GQ55_5G527000"/>
</dbReference>
<dbReference type="EMBL" id="CM009753">
    <property type="protein sequence ID" value="PUZ58672.1"/>
    <property type="molecule type" value="Genomic_DNA"/>
</dbReference>
<sequence length="60" mass="6693">MQAHCRPHQLLADANASTAMYDERKNEDLVICVEYNINSCASAARTQDGRCDYCDVSVIL</sequence>
<evidence type="ECO:0000313" key="2">
    <source>
        <dbReference type="Proteomes" id="UP000244336"/>
    </source>
</evidence>
<proteinExistence type="predicted"/>
<evidence type="ECO:0000313" key="1">
    <source>
        <dbReference type="EMBL" id="PUZ58672.1"/>
    </source>
</evidence>